<dbReference type="InterPro" id="IPR000594">
    <property type="entry name" value="ThiF_NAD_FAD-bd"/>
</dbReference>
<dbReference type="GO" id="GO:0019781">
    <property type="term" value="F:NEDD8 activating enzyme activity"/>
    <property type="evidence" value="ECO:0007669"/>
    <property type="project" value="TreeGrafter"/>
</dbReference>
<feature type="domain" description="THIF-type NAD/FAD binding fold" evidence="1">
    <location>
        <begin position="31"/>
        <end position="499"/>
    </location>
</feature>
<evidence type="ECO:0000313" key="2">
    <source>
        <dbReference type="EMBL" id="KAK4538030.1"/>
    </source>
</evidence>
<protein>
    <recommendedName>
        <fullName evidence="1">THIF-type NAD/FAD binding fold domain-containing protein</fullName>
    </recommendedName>
</protein>
<dbReference type="SUPFAM" id="SSF69572">
    <property type="entry name" value="Activating enzymes of the ubiquitin-like proteins"/>
    <property type="match status" value="1"/>
</dbReference>
<dbReference type="Pfam" id="PF00899">
    <property type="entry name" value="ThiF"/>
    <property type="match status" value="1"/>
</dbReference>
<proteinExistence type="predicted"/>
<evidence type="ECO:0000259" key="1">
    <source>
        <dbReference type="Pfam" id="PF00899"/>
    </source>
</evidence>
<dbReference type="EMBL" id="JANCYW010000015">
    <property type="protein sequence ID" value="KAK4538030.1"/>
    <property type="molecule type" value="Genomic_DNA"/>
</dbReference>
<keyword evidence="3" id="KW-1185">Reference proteome</keyword>
<dbReference type="InterPro" id="IPR045886">
    <property type="entry name" value="ThiF/MoeB/HesA"/>
</dbReference>
<dbReference type="GO" id="GO:0005737">
    <property type="term" value="C:cytoplasm"/>
    <property type="evidence" value="ECO:0007669"/>
    <property type="project" value="TreeGrafter"/>
</dbReference>
<organism evidence="2 3">
    <name type="scientific">Cyanidium caldarium</name>
    <name type="common">Red alga</name>
    <dbReference type="NCBI Taxonomy" id="2771"/>
    <lineage>
        <taxon>Eukaryota</taxon>
        <taxon>Rhodophyta</taxon>
        <taxon>Bangiophyceae</taxon>
        <taxon>Cyanidiales</taxon>
        <taxon>Cyanidiaceae</taxon>
        <taxon>Cyanidium</taxon>
    </lineage>
</organism>
<dbReference type="PANTHER" id="PTHR10953">
    <property type="entry name" value="UBIQUITIN-ACTIVATING ENZYME E1"/>
    <property type="match status" value="1"/>
</dbReference>
<dbReference type="InterPro" id="IPR035985">
    <property type="entry name" value="Ubiquitin-activating_enz"/>
</dbReference>
<comment type="caution">
    <text evidence="2">The sequence shown here is derived from an EMBL/GenBank/DDBJ whole genome shotgun (WGS) entry which is preliminary data.</text>
</comment>
<dbReference type="Gene3D" id="3.40.50.720">
    <property type="entry name" value="NAD(P)-binding Rossmann-like Domain"/>
    <property type="match status" value="2"/>
</dbReference>
<dbReference type="Proteomes" id="UP001301350">
    <property type="component" value="Unassembled WGS sequence"/>
</dbReference>
<dbReference type="AlphaFoldDB" id="A0AAV9J128"/>
<dbReference type="GO" id="GO:0045116">
    <property type="term" value="P:protein neddylation"/>
    <property type="evidence" value="ECO:0007669"/>
    <property type="project" value="TreeGrafter"/>
</dbReference>
<reference evidence="2 3" key="1">
    <citation type="submission" date="2022-07" db="EMBL/GenBank/DDBJ databases">
        <title>Genome-wide signatures of adaptation to extreme environments.</title>
        <authorList>
            <person name="Cho C.H."/>
            <person name="Yoon H.S."/>
        </authorList>
    </citation>
    <scope>NUCLEOTIDE SEQUENCE [LARGE SCALE GENOMIC DNA]</scope>
    <source>
        <strain evidence="2 3">DBV 063 E5</strain>
    </source>
</reference>
<sequence>MPAHCKATRDGALRMRLSVDEAAQRALQERYDRQLRLWGERGQCQLQRARMLVVGASAIGAELLKSVVLSGIGHCTVADAARVRPEDVGSNFLVSEADVGLWRAEVVCEALREMNAAVSVEAVVGEPAQLLERVGAASIATYSLVAVARQPRSLVQQVADVCWEHDVPLVVLQSHGLVGYVTLVVREHIVMDVAGSGSAVPLASLQLARPFTEVVQFCRDHYWPLEQLDDDAHAHVPWLALLVLAVEDEPQPSVETVLRRLERWRRHNSEPNFTEALLMAKRVLRGASDPPMLLTLERCRSRPVEAVARALRTLQAKRGLPVSRAIPEMHCDTASFVGLQEVYRQRAAEDVAALREVLAADAETATGGACVDDPLLQAICDNLYNMACMRTGPYRPESGCGAGKRRADDFEGEDGAASWLVLMHAYDAIREKHRAPLEDATVLEAALQRVLQQFDLAKVHIRPARIQETLRAAAVELHPVAAVVGAIGAQEALKVLTQCFVPIDGTVVYDGYACRATVLSNPPE</sequence>
<evidence type="ECO:0000313" key="3">
    <source>
        <dbReference type="Proteomes" id="UP001301350"/>
    </source>
</evidence>
<dbReference type="PANTHER" id="PTHR10953:SF29">
    <property type="entry name" value="NEDD8-ACTIVATING ENZYME E1 REGULATORY SUBUNIT"/>
    <property type="match status" value="1"/>
</dbReference>
<name>A0AAV9J128_CYACA</name>
<accession>A0AAV9J128</accession>
<gene>
    <name evidence="2" type="ORF">CDCA_CDCA15G4055</name>
</gene>